<dbReference type="VEuPathDB" id="FungiDB:I7I52_06108"/>
<evidence type="ECO:0000313" key="2">
    <source>
        <dbReference type="Proteomes" id="UP000670092"/>
    </source>
</evidence>
<protein>
    <submittedName>
        <fullName evidence="1">Uncharacterized protein</fullName>
    </submittedName>
</protein>
<name>A0A8H8CZQ6_AJECA</name>
<comment type="caution">
    <text evidence="1">The sequence shown here is derived from an EMBL/GenBank/DDBJ whole genome shotgun (WGS) entry which is preliminary data.</text>
</comment>
<organism evidence="1 2">
    <name type="scientific">Ajellomyces capsulatus</name>
    <name type="common">Darling's disease fungus</name>
    <name type="synonym">Histoplasma capsulatum</name>
    <dbReference type="NCBI Taxonomy" id="5037"/>
    <lineage>
        <taxon>Eukaryota</taxon>
        <taxon>Fungi</taxon>
        <taxon>Dikarya</taxon>
        <taxon>Ascomycota</taxon>
        <taxon>Pezizomycotina</taxon>
        <taxon>Eurotiomycetes</taxon>
        <taxon>Eurotiomycetidae</taxon>
        <taxon>Onygenales</taxon>
        <taxon>Ajellomycetaceae</taxon>
        <taxon>Histoplasma</taxon>
    </lineage>
</organism>
<reference evidence="1 2" key="1">
    <citation type="submission" date="2021-01" db="EMBL/GenBank/DDBJ databases">
        <title>Chromosome-level genome assembly of a human fungal pathogen reveals clustering of transcriptionally co-regulated genes.</title>
        <authorList>
            <person name="Voorhies M."/>
            <person name="Cohen S."/>
            <person name="Shea T.P."/>
            <person name="Petrus S."/>
            <person name="Munoz J.F."/>
            <person name="Poplawski S."/>
            <person name="Goldman W.E."/>
            <person name="Michael T."/>
            <person name="Cuomo C.A."/>
            <person name="Sil A."/>
            <person name="Beyhan S."/>
        </authorList>
    </citation>
    <scope>NUCLEOTIDE SEQUENCE [LARGE SCALE GENOMIC DNA]</scope>
    <source>
        <strain evidence="1 2">G184AR</strain>
    </source>
</reference>
<proteinExistence type="predicted"/>
<sequence length="101" mass="11905">MTFLHESGSSWVPDPLINSALSDSSREGVHGPINPDIEKLFTFHKFSRRRVLWLYIQPRRRRRGGKEAPQEWVRKREQPWTERMTCKASMHIKGFGTDIKL</sequence>
<dbReference type="EMBL" id="JAEVHI010000003">
    <property type="protein sequence ID" value="KAG5295729.1"/>
    <property type="molecule type" value="Genomic_DNA"/>
</dbReference>
<dbReference type="Proteomes" id="UP000670092">
    <property type="component" value="Unassembled WGS sequence"/>
</dbReference>
<evidence type="ECO:0000313" key="1">
    <source>
        <dbReference type="EMBL" id="KAG5295729.1"/>
    </source>
</evidence>
<accession>A0A8H8CZQ6</accession>
<gene>
    <name evidence="1" type="ORF">I7I52_06108</name>
</gene>
<dbReference type="AlphaFoldDB" id="A0A8H8CZQ6"/>